<proteinExistence type="inferred from homology"/>
<dbReference type="Proteomes" id="UP000192333">
    <property type="component" value="Chromosome I"/>
</dbReference>
<dbReference type="InterPro" id="IPR008979">
    <property type="entry name" value="Galactose-bd-like_sf"/>
</dbReference>
<dbReference type="GO" id="GO:0071555">
    <property type="term" value="P:cell wall organization"/>
    <property type="evidence" value="ECO:0007669"/>
    <property type="project" value="UniProtKB-KW"/>
</dbReference>
<protein>
    <recommendedName>
        <fullName evidence="3">glucan endo-1,3-beta-D-glucosidase</fullName>
        <ecNumber evidence="3">3.2.1.39</ecNumber>
    </recommendedName>
</protein>
<dbReference type="InterPro" id="IPR005200">
    <property type="entry name" value="Endo-beta-glucanase"/>
</dbReference>
<dbReference type="EMBL" id="LT838813">
    <property type="protein sequence ID" value="SMD43335.1"/>
    <property type="molecule type" value="Genomic_DNA"/>
</dbReference>
<dbReference type="InterPro" id="IPR026444">
    <property type="entry name" value="Secre_tail"/>
</dbReference>
<dbReference type="PANTHER" id="PTHR31983">
    <property type="entry name" value="ENDO-1,3(4)-BETA-GLUCANASE 1"/>
    <property type="match status" value="1"/>
</dbReference>
<dbReference type="Gene3D" id="2.60.40.10">
    <property type="entry name" value="Immunoglobulins"/>
    <property type="match status" value="3"/>
</dbReference>
<dbReference type="Gene3D" id="2.70.98.30">
    <property type="entry name" value="Golgi alpha-mannosidase II, domain 4"/>
    <property type="match status" value="1"/>
</dbReference>
<dbReference type="Pfam" id="PF22352">
    <property type="entry name" value="K319L-like_PKD"/>
    <property type="match status" value="1"/>
</dbReference>
<evidence type="ECO:0000256" key="9">
    <source>
        <dbReference type="ARBA" id="ARBA00023326"/>
    </source>
</evidence>
<dbReference type="Pfam" id="PF03422">
    <property type="entry name" value="CBM_6"/>
    <property type="match status" value="1"/>
</dbReference>
<name>A0A1W2H326_9BACT</name>
<dbReference type="Pfam" id="PF17652">
    <property type="entry name" value="Glyco_hydro81C"/>
    <property type="match status" value="1"/>
</dbReference>
<dbReference type="GO" id="GO:0000272">
    <property type="term" value="P:polysaccharide catabolic process"/>
    <property type="evidence" value="ECO:0007669"/>
    <property type="project" value="UniProtKB-KW"/>
</dbReference>
<dbReference type="SUPFAM" id="SSF49785">
    <property type="entry name" value="Galactose-binding domain-like"/>
    <property type="match status" value="1"/>
</dbReference>
<evidence type="ECO:0000256" key="5">
    <source>
        <dbReference type="ARBA" id="ARBA00022801"/>
    </source>
</evidence>
<keyword evidence="9" id="KW-0624">Polysaccharide degradation</keyword>
<evidence type="ECO:0000256" key="3">
    <source>
        <dbReference type="ARBA" id="ARBA00012780"/>
    </source>
</evidence>
<evidence type="ECO:0000256" key="2">
    <source>
        <dbReference type="ARBA" id="ARBA00010730"/>
    </source>
</evidence>
<dbReference type="Pfam" id="PF17957">
    <property type="entry name" value="Big_7"/>
    <property type="match status" value="1"/>
</dbReference>
<reference evidence="12" key="1">
    <citation type="submission" date="2017-04" db="EMBL/GenBank/DDBJ databases">
        <authorList>
            <person name="Varghese N."/>
            <person name="Submissions S."/>
        </authorList>
    </citation>
    <scope>NUCLEOTIDE SEQUENCE [LARGE SCALE GENOMIC DNA]</scope>
    <source>
        <strain evidence="12">DSM 16537</strain>
    </source>
</reference>
<dbReference type="InterPro" id="IPR040720">
    <property type="entry name" value="GH81_C"/>
</dbReference>
<dbReference type="InterPro" id="IPR013783">
    <property type="entry name" value="Ig-like_fold"/>
</dbReference>
<dbReference type="InterPro" id="IPR035986">
    <property type="entry name" value="PKD_dom_sf"/>
</dbReference>
<keyword evidence="7" id="KW-0326">Glycosidase</keyword>
<keyword evidence="8" id="KW-0961">Cell wall biogenesis/degradation</keyword>
<keyword evidence="12" id="KW-1185">Reference proteome</keyword>
<dbReference type="SMART" id="SM00606">
    <property type="entry name" value="CBD_IV"/>
    <property type="match status" value="1"/>
</dbReference>
<dbReference type="Gene3D" id="2.60.120.260">
    <property type="entry name" value="Galactose-binding domain-like"/>
    <property type="match status" value="2"/>
</dbReference>
<evidence type="ECO:0000256" key="4">
    <source>
        <dbReference type="ARBA" id="ARBA00022729"/>
    </source>
</evidence>
<comment type="similarity">
    <text evidence="2">Belongs to the glycosyl hydrolase 81 family.</text>
</comment>
<dbReference type="PANTHER" id="PTHR31983:SF0">
    <property type="entry name" value="GLUCAN ENDO-1,3-BETA-D-GLUCOSIDASE 2"/>
    <property type="match status" value="1"/>
</dbReference>
<dbReference type="PROSITE" id="PS52008">
    <property type="entry name" value="GH81"/>
    <property type="match status" value="1"/>
</dbReference>
<keyword evidence="5" id="KW-0378">Hydrolase</keyword>
<dbReference type="STRING" id="758820.SAMN00777080_1925"/>
<sequence>MSSNNIKLFFGAIMIYFLFSDRDVSAQFVPIGDGGYTTTFPGTDAAGRNGFPPGKPQLSENAIGKPVPTNDWWSLLLQSNHVSNLFNYPMALKTKPAGLVVSYIPWGVYDDQEPIVVGLSGLNAQRATVADYSDWTVTIDWNDGGEHLQVTSGIAMPFLYFNKETDDNLQITVNLGNATISGEMLMIENARNGADFVFYAPSGSTWTQSGKVFSSTLNGKDYWSMAMLPLTTTSLSQAALSYRKYAYVFPANTTASWNFDESTSIIRTDFTIETDIKEGEETLPLIGLLPHQWDNLAPDSPRPDLLSYSSVRGEIKTMASTSFSVENTYYGILPTLPYQANYSEGFSVAELDQKVKQLENDGLSTWTDSYNEGQMMNRLIQTARIAHEMGNLDSRDKMIATIKERLEDWLTAKPGQVAFLFYYNKDWSAMLGYPAGHGQDTNLNDHHFHWGYFIHAAAFLEQFEPGWAEGWGEMVNLLVRDAASPDRSDELFPFLRNFSPYAGHCWANGFASFPQGNDQESTSESMQFNSSLIHWGAITGNKEIRDLGIYLYTTEQTAIEEYWFDIHERNFGPTQQYSLVSRVWGNSYDNGTFWTNDIAASYGIELYPIHGGSLYLGHHQDYATKLWNEIAANTGILRNEANDNLWHDIMWEYLAFTDPQKAIDLYDNYPNRNLKFGVSDAQTYYWLHAMNAMGRVDATVTANYPTAAVFTKNGVRTYVVNNYEKSPINVLFSDGTSLEAPARTMVTNNDVDIESELSVSFNQAYVNGSVDLSLNIEKGTPTKVEFYRGTEKIGELTEEPYNFKAAQLPLGVHDFYAKIFEGEKLGVSNIVSVIVGDQVPYLGTAWAIPGVIEAGNYDVFEGGKGQGISYSDVSVNNEGDYRKEESVDAAFITGEGATIGWIVSGEWVEYTVNVEKAGLYKMEFRYASGNASGGGPFWLELNGKKIKDNIVVGTTGGWDKWNTRAVEGIPLVGGENILRLSFGNGEMNLGKMTFTYEGELPYSQPEANAGNNIVVILPEATTSLTGMGSDPDGGELTYFWIQEYGPSVATINDPNASSTLISGLTEGIYSFSLKVSNGEHEDSDQVLVIVSNDANIPPVVAISSPSNNQEFIQGRPIDIVAVANDLDGSVDQVEFFAGESSIGTATSEPWKVGWSGSVGQHQLTAIAKDNDGNTATSAPVLIRFTEAPSCSGISQNGDFRYEFSDDASNPTLTFIPTISGMGNQVLILYYGTSANGNFPGYGVRPNVPFRINAPEGSTVYFYYTYSHPTQGEKNNSGQRISYVVGTCQGTDDGNGGGSGGSQNIDFPMTFEEDFTWNSLITNFDGGDLSVINNPDLNGNQSSKVAKMVKNSGQIWGGAFITKTSAIDFSKGTDFTVSVWAPRVNTRMLLKFENEFDGGQAFEKEVTIPESKKWVDITFDMSGFNPSISYKKIVVIFDLGNVGNGSPDYTWYFDNIRQGEIAQVQLEQSITFGQIEDKTMGDAPFALTAVSDSGLEVFFESENDHLSIAANMVTLLKPGMASVIASQNGNDQYLPAESINREFCVNPAKPAISMTGVGSSSVILSSSSSVGNQWFLDGELIADATGESLEVSSFGTFSVQVSVDDCVSEISDEITIVVSSTRMEIGGDVIIYPNPADNYFFMKGISGAIRSTDLVDMAGRVHPIEFEEFSEGYRMDISNLPSGVYMFRLFQGKKQSIHKILKK</sequence>
<evidence type="ECO:0000256" key="8">
    <source>
        <dbReference type="ARBA" id="ARBA00023316"/>
    </source>
</evidence>
<dbReference type="InterPro" id="IPR005084">
    <property type="entry name" value="CBM6"/>
</dbReference>
<keyword evidence="4" id="KW-0732">Signal</keyword>
<dbReference type="InterPro" id="IPR006584">
    <property type="entry name" value="Cellulose-bd_IV"/>
</dbReference>
<evidence type="ECO:0000256" key="6">
    <source>
        <dbReference type="ARBA" id="ARBA00023277"/>
    </source>
</evidence>
<keyword evidence="6" id="KW-0119">Carbohydrate metabolism</keyword>
<dbReference type="GO" id="GO:0042973">
    <property type="term" value="F:glucan endo-1,3-beta-D-glucosidase activity"/>
    <property type="evidence" value="ECO:0007669"/>
    <property type="project" value="UniProtKB-EC"/>
</dbReference>
<dbReference type="GO" id="GO:0052861">
    <property type="term" value="F:endo-1,3(4)-beta-glucanase activity"/>
    <property type="evidence" value="ECO:0007669"/>
    <property type="project" value="InterPro"/>
</dbReference>
<dbReference type="PROSITE" id="PS51175">
    <property type="entry name" value="CBM6"/>
    <property type="match status" value="1"/>
</dbReference>
<evidence type="ECO:0000313" key="11">
    <source>
        <dbReference type="EMBL" id="SMD43335.1"/>
    </source>
</evidence>
<dbReference type="EC" id="3.2.1.39" evidence="3"/>
<gene>
    <name evidence="11" type="ORF">SAMN00777080_1925</name>
</gene>
<dbReference type="SUPFAM" id="SSF49299">
    <property type="entry name" value="PKD domain"/>
    <property type="match status" value="1"/>
</dbReference>
<comment type="catalytic activity">
    <reaction evidence="1">
        <text>Hydrolysis of (1-&gt;3)-beta-D-glucosidic linkages in (1-&gt;3)-beta-D-glucans.</text>
        <dbReference type="EC" id="3.2.1.39"/>
    </reaction>
</comment>
<evidence type="ECO:0000259" key="10">
    <source>
        <dbReference type="PROSITE" id="PS51175"/>
    </source>
</evidence>
<dbReference type="Pfam" id="PF18962">
    <property type="entry name" value="Por_Secre_tail"/>
    <property type="match status" value="1"/>
</dbReference>
<evidence type="ECO:0000313" key="12">
    <source>
        <dbReference type="Proteomes" id="UP000192333"/>
    </source>
</evidence>
<evidence type="ECO:0000256" key="7">
    <source>
        <dbReference type="ARBA" id="ARBA00023295"/>
    </source>
</evidence>
<dbReference type="CDD" id="cd04080">
    <property type="entry name" value="CBM6_cellulase-like"/>
    <property type="match status" value="1"/>
</dbReference>
<organism evidence="11 12">
    <name type="scientific">Aquiflexum balticum DSM 16537</name>
    <dbReference type="NCBI Taxonomy" id="758820"/>
    <lineage>
        <taxon>Bacteria</taxon>
        <taxon>Pseudomonadati</taxon>
        <taxon>Bacteroidota</taxon>
        <taxon>Cytophagia</taxon>
        <taxon>Cytophagales</taxon>
        <taxon>Cyclobacteriaceae</taxon>
        <taxon>Aquiflexum</taxon>
    </lineage>
</organism>
<dbReference type="OrthoDB" id="976933at2"/>
<accession>A0A1W2H326</accession>
<feature type="domain" description="CBM6" evidence="10">
    <location>
        <begin position="850"/>
        <end position="995"/>
    </location>
</feature>
<evidence type="ECO:0000256" key="1">
    <source>
        <dbReference type="ARBA" id="ARBA00000382"/>
    </source>
</evidence>
<dbReference type="GO" id="GO:0030246">
    <property type="term" value="F:carbohydrate binding"/>
    <property type="evidence" value="ECO:0007669"/>
    <property type="project" value="InterPro"/>
</dbReference>
<dbReference type="RefSeq" id="WP_084120083.1">
    <property type="nucleotide sequence ID" value="NZ_LT838813.1"/>
</dbReference>
<dbReference type="NCBIfam" id="TIGR04183">
    <property type="entry name" value="Por_Secre_tail"/>
    <property type="match status" value="1"/>
</dbReference>